<reference evidence="1" key="1">
    <citation type="submission" date="2018-05" db="EMBL/GenBank/DDBJ databases">
        <authorList>
            <person name="Lanie J.A."/>
            <person name="Ng W.-L."/>
            <person name="Kazmierczak K.M."/>
            <person name="Andrzejewski T.M."/>
            <person name="Davidsen T.M."/>
            <person name="Wayne K.J."/>
            <person name="Tettelin H."/>
            <person name="Glass J.I."/>
            <person name="Rusch D."/>
            <person name="Podicherti R."/>
            <person name="Tsui H.-C.T."/>
            <person name="Winkler M.E."/>
        </authorList>
    </citation>
    <scope>NUCLEOTIDE SEQUENCE</scope>
</reference>
<gene>
    <name evidence="1" type="ORF">METZ01_LOCUS428597</name>
</gene>
<dbReference type="Gene3D" id="3.40.50.720">
    <property type="entry name" value="NAD(P)-binding Rossmann-like Domain"/>
    <property type="match status" value="1"/>
</dbReference>
<dbReference type="Gene3D" id="3.90.25.10">
    <property type="entry name" value="UDP-galactose 4-epimerase, domain 1"/>
    <property type="match status" value="1"/>
</dbReference>
<protein>
    <submittedName>
        <fullName evidence="1">Uncharacterized protein</fullName>
    </submittedName>
</protein>
<proteinExistence type="predicted"/>
<sequence length="156" mass="18025">VFSGRDGKYNESSIHDEMDLYGRSKSLGEPNNCMVIRTSIIGEELHNHASLISWAKSQKGNSVNGFINHHWNGITTKQYGRVIIKIINNELYNHGLYHLYSPVDITKYELLKIINERFQLRLDIKKKDAPVKTNRTLRTNSKLNTELNVPDLLKQF</sequence>
<dbReference type="AlphaFoldDB" id="A0A382XXL7"/>
<feature type="non-terminal residue" evidence="1">
    <location>
        <position position="1"/>
    </location>
</feature>
<dbReference type="EMBL" id="UINC01171263">
    <property type="protein sequence ID" value="SVD75743.1"/>
    <property type="molecule type" value="Genomic_DNA"/>
</dbReference>
<evidence type="ECO:0000313" key="1">
    <source>
        <dbReference type="EMBL" id="SVD75743.1"/>
    </source>
</evidence>
<organism evidence="1">
    <name type="scientific">marine metagenome</name>
    <dbReference type="NCBI Taxonomy" id="408172"/>
    <lineage>
        <taxon>unclassified sequences</taxon>
        <taxon>metagenomes</taxon>
        <taxon>ecological metagenomes</taxon>
    </lineage>
</organism>
<name>A0A382XXL7_9ZZZZ</name>
<dbReference type="InterPro" id="IPR036291">
    <property type="entry name" value="NAD(P)-bd_dom_sf"/>
</dbReference>
<dbReference type="SUPFAM" id="SSF51735">
    <property type="entry name" value="NAD(P)-binding Rossmann-fold domains"/>
    <property type="match status" value="1"/>
</dbReference>
<accession>A0A382XXL7</accession>